<comment type="caution">
    <text evidence="1">The sequence shown here is derived from an EMBL/GenBank/DDBJ whole genome shotgun (WGS) entry which is preliminary data.</text>
</comment>
<evidence type="ECO:0000313" key="2">
    <source>
        <dbReference type="Proteomes" id="UP000660047"/>
    </source>
</evidence>
<accession>A0AAI9NXX8</accession>
<organism evidence="1 2">
    <name type="scientific">Coprococcus eutactus</name>
    <dbReference type="NCBI Taxonomy" id="33043"/>
    <lineage>
        <taxon>Bacteria</taxon>
        <taxon>Bacillati</taxon>
        <taxon>Bacillota</taxon>
        <taxon>Clostridia</taxon>
        <taxon>Lachnospirales</taxon>
        <taxon>Lachnospiraceae</taxon>
        <taxon>Coprococcus</taxon>
    </lineage>
</organism>
<name>A0AAI9NXX8_9FIRM</name>
<sequence>MTMIITYTKEMSISLLGLQFYKRCMSLRIHESGLEFKGLERELMKALEKYTKRRI</sequence>
<dbReference type="Proteomes" id="UP000660047">
    <property type="component" value="Unassembled WGS sequence"/>
</dbReference>
<proteinExistence type="predicted"/>
<evidence type="ECO:0000313" key="1">
    <source>
        <dbReference type="EMBL" id="GFO94007.1"/>
    </source>
</evidence>
<dbReference type="AlphaFoldDB" id="A0AAI9NXX8"/>
<protein>
    <submittedName>
        <fullName evidence="1">Uncharacterized protein</fullName>
    </submittedName>
</protein>
<dbReference type="EMBL" id="BLYL01000004">
    <property type="protein sequence ID" value="GFO94007.1"/>
    <property type="molecule type" value="Genomic_DNA"/>
</dbReference>
<gene>
    <name evidence="1" type="ORF">COEU31_10530</name>
</gene>
<reference evidence="1" key="1">
    <citation type="submission" date="2020-06" db="EMBL/GenBank/DDBJ databases">
        <title>Characterization of fructooligosaccharide metabolism and fructooligosaccharide-degrading enzymes in human commensal butyrate producers.</title>
        <authorList>
            <person name="Tanno H."/>
            <person name="Fujii T."/>
            <person name="Hirano K."/>
            <person name="Maeno S."/>
            <person name="Tonozuka T."/>
            <person name="Sakamoto M."/>
            <person name="Ohkuma M."/>
            <person name="Tochio T."/>
            <person name="Endo A."/>
        </authorList>
    </citation>
    <scope>NUCLEOTIDE SEQUENCE</scope>
    <source>
        <strain evidence="1">JCM 31265</strain>
    </source>
</reference>